<feature type="transmembrane region" description="Helical" evidence="12">
    <location>
        <begin position="113"/>
        <end position="130"/>
    </location>
</feature>
<sequence length="286" mass="31718">MELSKAKAYWQLARFDRPIGSLLLLWPTLWALFLAADGFPNPQVLVVFVFGVIFMRAAGCVINDFADRNFDGHVKRTAQRPMPSGKITEREALGLFGLLVLVSFLLVLTMNKLTIMLSVVGLLLAAAYPFMKRYTHLPQLVLGMAFGWSIPMAYAAQAGELPAVAWLLFVANILWTVAYDTQYAMVDRDDDLKVGIKSTAILFGRSDKIIVGLLQLGALVLLIAIGAMMGLHQLYYWFLLLAAGLFVYQQMLIRERERDPCFKAFLNNNYVGMLVCIGIGAGVSLG</sequence>
<dbReference type="OrthoDB" id="9782418at2"/>
<reference evidence="14 15" key="1">
    <citation type="submission" date="2016-09" db="EMBL/GenBank/DDBJ databases">
        <title>Photobacterium proteolyticum sp. nov. a protease producing bacterium isolated from ocean sediments of Laizhou Bay.</title>
        <authorList>
            <person name="Li Y."/>
        </authorList>
    </citation>
    <scope>NUCLEOTIDE SEQUENCE [LARGE SCALE GENOMIC DNA]</scope>
    <source>
        <strain evidence="14 15">13-12</strain>
    </source>
</reference>
<dbReference type="Gene3D" id="1.10.357.140">
    <property type="entry name" value="UbiA prenyltransferase"/>
    <property type="match status" value="1"/>
</dbReference>
<comment type="cofactor">
    <cofactor evidence="1 12">
        <name>Mg(2+)</name>
        <dbReference type="ChEBI" id="CHEBI:18420"/>
    </cofactor>
</comment>
<evidence type="ECO:0000313" key="14">
    <source>
        <dbReference type="EMBL" id="OLQ73543.1"/>
    </source>
</evidence>
<keyword evidence="4 12" id="KW-1003">Cell membrane</keyword>
<dbReference type="GO" id="GO:0006744">
    <property type="term" value="P:ubiquinone biosynthetic process"/>
    <property type="evidence" value="ECO:0007669"/>
    <property type="project" value="UniProtKB-UniRule"/>
</dbReference>
<gene>
    <name evidence="12" type="primary">ubiA</name>
    <name evidence="14" type="ORF">BIT28_08175</name>
</gene>
<dbReference type="GO" id="GO:0008412">
    <property type="term" value="F:4-hydroxybenzoate polyprenyltransferase activity"/>
    <property type="evidence" value="ECO:0007669"/>
    <property type="project" value="UniProtKB-UniRule"/>
</dbReference>
<comment type="subcellular location">
    <subcellularLocation>
        <location evidence="12">Cell inner membrane</location>
        <topology evidence="12">Multi-pass membrane protein</topology>
    </subcellularLocation>
    <subcellularLocation>
        <location evidence="2">Membrane</location>
        <topology evidence="2">Multi-pass membrane protein</topology>
    </subcellularLocation>
</comment>
<dbReference type="EC" id="2.5.1.39" evidence="12 13"/>
<keyword evidence="7 12" id="KW-0831">Ubiquinone biosynthesis</keyword>
<proteinExistence type="inferred from homology"/>
<comment type="catalytic activity">
    <reaction evidence="12">
        <text>all-trans-octaprenyl diphosphate + 4-hydroxybenzoate = 4-hydroxy-3-(all-trans-octaprenyl)benzoate + diphosphate</text>
        <dbReference type="Rhea" id="RHEA:27782"/>
        <dbReference type="ChEBI" id="CHEBI:1617"/>
        <dbReference type="ChEBI" id="CHEBI:17879"/>
        <dbReference type="ChEBI" id="CHEBI:33019"/>
        <dbReference type="ChEBI" id="CHEBI:57711"/>
        <dbReference type="EC" id="2.5.1.39"/>
    </reaction>
</comment>
<dbReference type="Pfam" id="PF01040">
    <property type="entry name" value="UbiA"/>
    <property type="match status" value="1"/>
</dbReference>
<feature type="transmembrane region" description="Helical" evidence="12">
    <location>
        <begin position="87"/>
        <end position="107"/>
    </location>
</feature>
<evidence type="ECO:0000256" key="10">
    <source>
        <dbReference type="ARBA" id="ARBA00022989"/>
    </source>
</evidence>
<dbReference type="PANTHER" id="PTHR11048">
    <property type="entry name" value="PRENYLTRANSFERASES"/>
    <property type="match status" value="1"/>
</dbReference>
<dbReference type="FunFam" id="1.20.120.1780:FF:000001">
    <property type="entry name" value="4-hydroxybenzoate octaprenyltransferase"/>
    <property type="match status" value="1"/>
</dbReference>
<dbReference type="AlphaFoldDB" id="A0A1Q9GGF1"/>
<comment type="similarity">
    <text evidence="3 12">Belongs to the UbiA prenyltransferase family.</text>
</comment>
<keyword evidence="8 12" id="KW-0812">Transmembrane</keyword>
<accession>A0A1Q9GGF1</accession>
<feature type="transmembrane region" description="Helical" evidence="12">
    <location>
        <begin position="45"/>
        <end position="66"/>
    </location>
</feature>
<name>A0A1Q9GGF1_9GAMM</name>
<dbReference type="Gene3D" id="1.20.120.1780">
    <property type="entry name" value="UbiA prenyltransferase"/>
    <property type="match status" value="1"/>
</dbReference>
<protein>
    <recommendedName>
        <fullName evidence="12 13">4-hydroxybenzoate octaprenyltransferase</fullName>
        <ecNumber evidence="12 13">2.5.1.39</ecNumber>
    </recommendedName>
    <alternativeName>
        <fullName evidence="12">4-HB polyprenyltransferase</fullName>
    </alternativeName>
</protein>
<comment type="caution">
    <text evidence="14">The sequence shown here is derived from an EMBL/GenBank/DDBJ whole genome shotgun (WGS) entry which is preliminary data.</text>
</comment>
<keyword evidence="6 12" id="KW-0808">Transferase</keyword>
<dbReference type="InterPro" id="IPR030470">
    <property type="entry name" value="UbiA_prenylTrfase_CS"/>
</dbReference>
<evidence type="ECO:0000256" key="1">
    <source>
        <dbReference type="ARBA" id="ARBA00001946"/>
    </source>
</evidence>
<comment type="function">
    <text evidence="12">Catalyzes the prenylation of para-hydroxybenzoate (PHB) with an all-trans polyprenyl group. Mediates the second step in the final reaction sequence of ubiquinone-8 (UQ-8) biosynthesis, which is the condensation of the polyisoprenoid side chain with PHB, generating the first membrane-bound Q intermediate 3-octaprenyl-4-hydroxybenzoate.</text>
</comment>
<dbReference type="RefSeq" id="WP_075766279.1">
    <property type="nucleotide sequence ID" value="NZ_MJIL01000086.1"/>
</dbReference>
<evidence type="ECO:0000256" key="9">
    <source>
        <dbReference type="ARBA" id="ARBA00022842"/>
    </source>
</evidence>
<dbReference type="EMBL" id="MJIL01000086">
    <property type="protein sequence ID" value="OLQ73543.1"/>
    <property type="molecule type" value="Genomic_DNA"/>
</dbReference>
<dbReference type="InterPro" id="IPR000537">
    <property type="entry name" value="UbiA_prenyltransferase"/>
</dbReference>
<keyword evidence="5 12" id="KW-0997">Cell inner membrane</keyword>
<dbReference type="NCBIfam" id="TIGR01474">
    <property type="entry name" value="ubiA_proteo"/>
    <property type="match status" value="1"/>
</dbReference>
<feature type="transmembrane region" description="Helical" evidence="12">
    <location>
        <begin position="209"/>
        <end position="228"/>
    </location>
</feature>
<feature type="transmembrane region" description="Helical" evidence="12">
    <location>
        <begin position="161"/>
        <end position="179"/>
    </location>
</feature>
<dbReference type="InterPro" id="IPR006370">
    <property type="entry name" value="HB_polyprenyltransferase-like"/>
</dbReference>
<dbReference type="Proteomes" id="UP000186905">
    <property type="component" value="Unassembled WGS sequence"/>
</dbReference>
<dbReference type="InterPro" id="IPR039653">
    <property type="entry name" value="Prenyltransferase"/>
</dbReference>
<evidence type="ECO:0000256" key="7">
    <source>
        <dbReference type="ARBA" id="ARBA00022688"/>
    </source>
</evidence>
<dbReference type="STRING" id="1903952.BIT28_08175"/>
<keyword evidence="15" id="KW-1185">Reference proteome</keyword>
<evidence type="ECO:0000256" key="13">
    <source>
        <dbReference type="NCBIfam" id="TIGR01474"/>
    </source>
</evidence>
<feature type="transmembrane region" description="Helical" evidence="12">
    <location>
        <begin position="234"/>
        <end position="253"/>
    </location>
</feature>
<evidence type="ECO:0000256" key="6">
    <source>
        <dbReference type="ARBA" id="ARBA00022679"/>
    </source>
</evidence>
<feature type="transmembrane region" description="Helical" evidence="12">
    <location>
        <begin position="265"/>
        <end position="285"/>
    </location>
</feature>
<dbReference type="PROSITE" id="PS00943">
    <property type="entry name" value="UBIA"/>
    <property type="match status" value="1"/>
</dbReference>
<keyword evidence="10 12" id="KW-1133">Transmembrane helix</keyword>
<evidence type="ECO:0000256" key="8">
    <source>
        <dbReference type="ARBA" id="ARBA00022692"/>
    </source>
</evidence>
<dbReference type="GO" id="GO:0005886">
    <property type="term" value="C:plasma membrane"/>
    <property type="evidence" value="ECO:0007669"/>
    <property type="project" value="UniProtKB-SubCell"/>
</dbReference>
<evidence type="ECO:0000256" key="2">
    <source>
        <dbReference type="ARBA" id="ARBA00004141"/>
    </source>
</evidence>
<keyword evidence="9 12" id="KW-0460">Magnesium</keyword>
<keyword evidence="11 12" id="KW-0472">Membrane</keyword>
<dbReference type="PANTHER" id="PTHR11048:SF28">
    <property type="entry name" value="4-HYDROXYBENZOATE POLYPRENYLTRANSFERASE, MITOCHONDRIAL"/>
    <property type="match status" value="1"/>
</dbReference>
<dbReference type="InterPro" id="IPR044878">
    <property type="entry name" value="UbiA_sf"/>
</dbReference>
<evidence type="ECO:0000256" key="5">
    <source>
        <dbReference type="ARBA" id="ARBA00022519"/>
    </source>
</evidence>
<evidence type="ECO:0000313" key="15">
    <source>
        <dbReference type="Proteomes" id="UP000186905"/>
    </source>
</evidence>
<comment type="pathway">
    <text evidence="12">Cofactor biosynthesis; ubiquinone biosynthesis.</text>
</comment>
<evidence type="ECO:0000256" key="4">
    <source>
        <dbReference type="ARBA" id="ARBA00022475"/>
    </source>
</evidence>
<evidence type="ECO:0000256" key="11">
    <source>
        <dbReference type="ARBA" id="ARBA00023136"/>
    </source>
</evidence>
<dbReference type="HAMAP" id="MF_01635">
    <property type="entry name" value="UbiA"/>
    <property type="match status" value="1"/>
</dbReference>
<dbReference type="CDD" id="cd13959">
    <property type="entry name" value="PT_UbiA_COQ2"/>
    <property type="match status" value="1"/>
</dbReference>
<feature type="transmembrane region" description="Helical" evidence="12">
    <location>
        <begin position="137"/>
        <end position="155"/>
    </location>
</feature>
<organism evidence="14 15">
    <name type="scientific">Photobacterium proteolyticum</name>
    <dbReference type="NCBI Taxonomy" id="1903952"/>
    <lineage>
        <taxon>Bacteria</taxon>
        <taxon>Pseudomonadati</taxon>
        <taxon>Pseudomonadota</taxon>
        <taxon>Gammaproteobacteria</taxon>
        <taxon>Vibrionales</taxon>
        <taxon>Vibrionaceae</taxon>
        <taxon>Photobacterium</taxon>
    </lineage>
</organism>
<dbReference type="FunFam" id="1.10.357.140:FF:000002">
    <property type="entry name" value="4-hydroxybenzoate octaprenyltransferase"/>
    <property type="match status" value="1"/>
</dbReference>
<dbReference type="UniPathway" id="UPA00232"/>
<evidence type="ECO:0000256" key="12">
    <source>
        <dbReference type="HAMAP-Rule" id="MF_01635"/>
    </source>
</evidence>
<evidence type="ECO:0000256" key="3">
    <source>
        <dbReference type="ARBA" id="ARBA00005985"/>
    </source>
</evidence>